<evidence type="ECO:0000259" key="10">
    <source>
        <dbReference type="Pfam" id="PF02737"/>
    </source>
</evidence>
<keyword evidence="6" id="KW-0443">Lipid metabolism</keyword>
<keyword evidence="3" id="KW-0276">Fatty acid metabolism</keyword>
<dbReference type="Proteomes" id="UP000011016">
    <property type="component" value="Unassembled WGS sequence"/>
</dbReference>
<protein>
    <submittedName>
        <fullName evidence="11">3-hydroxybutyryl-CoA dehydrogenase</fullName>
        <ecNumber evidence="11">1.1.1.157</ecNumber>
    </submittedName>
</protein>
<evidence type="ECO:0000259" key="9">
    <source>
        <dbReference type="Pfam" id="PF00725"/>
    </source>
</evidence>
<evidence type="ECO:0000256" key="3">
    <source>
        <dbReference type="ARBA" id="ARBA00022832"/>
    </source>
</evidence>
<proteinExistence type="predicted"/>
<evidence type="ECO:0000313" key="12">
    <source>
        <dbReference type="EMBL" id="EJZ82692.1"/>
    </source>
</evidence>
<reference evidence="11 14" key="1">
    <citation type="journal article" date="2012" name="J. Bacteriol.">
        <title>Draft Genome Sequence of Turicella otitidis ATCC 51513, Isolated from Middle Ear Fluid from a Child with Otitis Media.</title>
        <authorList>
            <person name="Brinkrolf K."/>
            <person name="Schneider J."/>
            <person name="Knecht M."/>
            <person name="Ruckert C."/>
            <person name="Tauch A."/>
        </authorList>
    </citation>
    <scope>NUCLEOTIDE SEQUENCE [LARGE SCALE GENOMIC DNA]</scope>
    <source>
        <strain evidence="11 14">ATCC 51513</strain>
    </source>
</reference>
<dbReference type="Pfam" id="PF00725">
    <property type="entry name" value="3HCDH"/>
    <property type="match status" value="1"/>
</dbReference>
<evidence type="ECO:0000256" key="5">
    <source>
        <dbReference type="ARBA" id="ARBA00023027"/>
    </source>
</evidence>
<feature type="domain" description="3-hydroxyacyl-CoA dehydrogenase C-terminal" evidence="9">
    <location>
        <begin position="190"/>
        <end position="284"/>
    </location>
</feature>
<dbReference type="Gene3D" id="1.10.1040.10">
    <property type="entry name" value="N-(1-d-carboxylethyl)-l-norvaline Dehydrogenase, domain 2"/>
    <property type="match status" value="1"/>
</dbReference>
<dbReference type="HOGENOM" id="CLU_009834_2_0_11"/>
<feature type="site" description="Important for catalytic activity" evidence="8">
    <location>
        <position position="143"/>
    </location>
</feature>
<sequence length="293" mass="32672">MTDINNVTVLGAGVLGAQIAYQAAFAGKNVVSYDINDDALAAAKDRFDKLDKTYAAGVEGATEERIKETRERLSQSSDLAEAVSDADLVIEAVPERLDLKKEIWSAVGKVAPEKTIFATNTSTLRPSDYREETGREERFLALHFANELWHFRTAEVMPTDKTDEEVRKAVVQYAHEMEMVPVEIKREHPGYILNSLLVPFVEAGQKLWDQDIADPAEVDRDWRVSTGSPMGPFQGMDVVGLRTVAAVGMARDDEEMVRIARRIDEEFVQKGKTGVESGEGFLRYDEDGNRIDD</sequence>
<comment type="catalytic activity">
    <reaction evidence="7">
        <text>a (3S)-3-hydroxyacyl-CoA + NAD(+) = a 3-oxoacyl-CoA + NADH + H(+)</text>
        <dbReference type="Rhea" id="RHEA:22432"/>
        <dbReference type="ChEBI" id="CHEBI:15378"/>
        <dbReference type="ChEBI" id="CHEBI:57318"/>
        <dbReference type="ChEBI" id="CHEBI:57540"/>
        <dbReference type="ChEBI" id="CHEBI:57945"/>
        <dbReference type="ChEBI" id="CHEBI:90726"/>
        <dbReference type="EC" id="1.1.1.35"/>
    </reaction>
</comment>
<evidence type="ECO:0000256" key="8">
    <source>
        <dbReference type="PIRSR" id="PIRSR000105-1"/>
    </source>
</evidence>
<dbReference type="GO" id="GO:0008691">
    <property type="term" value="F:3-hydroxybutyryl-CoA dehydrogenase activity"/>
    <property type="evidence" value="ECO:0007669"/>
    <property type="project" value="UniProtKB-EC"/>
</dbReference>
<evidence type="ECO:0000256" key="4">
    <source>
        <dbReference type="ARBA" id="ARBA00023002"/>
    </source>
</evidence>
<evidence type="ECO:0000256" key="2">
    <source>
        <dbReference type="ARBA" id="ARBA00005086"/>
    </source>
</evidence>
<dbReference type="RefSeq" id="WP_004600240.1">
    <property type="nucleotide sequence ID" value="NZ_HF541865.1"/>
</dbReference>
<keyword evidence="13" id="KW-1185">Reference proteome</keyword>
<evidence type="ECO:0000313" key="14">
    <source>
        <dbReference type="Proteomes" id="UP000011016"/>
    </source>
</evidence>
<organism evidence="11 14">
    <name type="scientific">Corynebacterium otitidis ATCC 51513</name>
    <dbReference type="NCBI Taxonomy" id="883169"/>
    <lineage>
        <taxon>Bacteria</taxon>
        <taxon>Bacillati</taxon>
        <taxon>Actinomycetota</taxon>
        <taxon>Actinomycetes</taxon>
        <taxon>Mycobacteriales</taxon>
        <taxon>Corynebacteriaceae</taxon>
        <taxon>Corynebacterium</taxon>
    </lineage>
</organism>
<dbReference type="SUPFAM" id="SSF51735">
    <property type="entry name" value="NAD(P)-binding Rossmann-fold domains"/>
    <property type="match status" value="1"/>
</dbReference>
<dbReference type="InterPro" id="IPR052242">
    <property type="entry name" value="Mito_3-hydroxyacyl-CoA_DH"/>
</dbReference>
<dbReference type="InterPro" id="IPR036291">
    <property type="entry name" value="NAD(P)-bd_dom_sf"/>
</dbReference>
<dbReference type="Proteomes" id="UP000006078">
    <property type="component" value="Unassembled WGS sequence"/>
</dbReference>
<name>I7L813_9CORY</name>
<keyword evidence="5" id="KW-0520">NAD</keyword>
<dbReference type="GO" id="GO:0003857">
    <property type="term" value="F:(3S)-3-hydroxyacyl-CoA dehydrogenase (NAD+) activity"/>
    <property type="evidence" value="ECO:0007669"/>
    <property type="project" value="UniProtKB-EC"/>
</dbReference>
<dbReference type="PANTHER" id="PTHR43561">
    <property type="match status" value="1"/>
</dbReference>
<dbReference type="NCBIfam" id="NF006143">
    <property type="entry name" value="PRK08293.1"/>
    <property type="match status" value="1"/>
</dbReference>
<dbReference type="InterPro" id="IPR022694">
    <property type="entry name" value="3-OHacyl-CoA_DH"/>
</dbReference>
<dbReference type="EC" id="1.1.1.157" evidence="11"/>
<evidence type="ECO:0000256" key="1">
    <source>
        <dbReference type="ARBA" id="ARBA00005005"/>
    </source>
</evidence>
<comment type="caution">
    <text evidence="11">The sequence shown here is derived from an EMBL/GenBank/DDBJ whole genome shotgun (WGS) entry which is preliminary data.</text>
</comment>
<dbReference type="PIRSF" id="PIRSF000105">
    <property type="entry name" value="HCDH"/>
    <property type="match status" value="1"/>
</dbReference>
<dbReference type="Gene3D" id="3.40.50.720">
    <property type="entry name" value="NAD(P)-binding Rossmann-like Domain"/>
    <property type="match status" value="1"/>
</dbReference>
<gene>
    <name evidence="11" type="primary">fadB4</name>
    <name evidence="11" type="ORF">BN46_0193</name>
    <name evidence="12" type="ORF">HMPREF9719_00350</name>
</gene>
<dbReference type="InterPro" id="IPR006108">
    <property type="entry name" value="3HC_DH_C"/>
</dbReference>
<keyword evidence="4 11" id="KW-0560">Oxidoreductase</keyword>
<dbReference type="InterPro" id="IPR013328">
    <property type="entry name" value="6PGD_dom2"/>
</dbReference>
<comment type="pathway">
    <text evidence="1">Lipid metabolism; fatty acid beta-oxidation.</text>
</comment>
<dbReference type="InterPro" id="IPR008927">
    <property type="entry name" value="6-PGluconate_DH-like_C_sf"/>
</dbReference>
<evidence type="ECO:0000313" key="11">
    <source>
        <dbReference type="EMBL" id="CCI82942.1"/>
    </source>
</evidence>
<dbReference type="GO" id="GO:0070403">
    <property type="term" value="F:NAD+ binding"/>
    <property type="evidence" value="ECO:0007669"/>
    <property type="project" value="InterPro"/>
</dbReference>
<feature type="domain" description="3-hydroxyacyl-CoA dehydrogenase NAD binding" evidence="10">
    <location>
        <begin position="6"/>
        <end position="185"/>
    </location>
</feature>
<dbReference type="EMBL" id="AHAE01000021">
    <property type="protein sequence ID" value="EJZ82692.1"/>
    <property type="molecule type" value="Genomic_DNA"/>
</dbReference>
<accession>I7L813</accession>
<dbReference type="PATRIC" id="fig|883169.3.peg.327"/>
<reference evidence="12 13" key="2">
    <citation type="submission" date="2012-08" db="EMBL/GenBank/DDBJ databases">
        <title>The Genome Sequence of Turicella otitidis ATCC 51513.</title>
        <authorList>
            <consortium name="The Broad Institute Genome Sequencing Platform"/>
            <person name="Earl A."/>
            <person name="Ward D."/>
            <person name="Feldgarden M."/>
            <person name="Gevers D."/>
            <person name="Huys G."/>
            <person name="Walker B."/>
            <person name="Young S.K."/>
            <person name="Zeng Q."/>
            <person name="Gargeya S."/>
            <person name="Fitzgerald M."/>
            <person name="Haas B."/>
            <person name="Abouelleil A."/>
            <person name="Alvarado L."/>
            <person name="Arachchi H.M."/>
            <person name="Berlin A.M."/>
            <person name="Chapman S.B."/>
            <person name="Goldberg J."/>
            <person name="Griggs A."/>
            <person name="Gujja S."/>
            <person name="Hansen M."/>
            <person name="Howarth C."/>
            <person name="Imamovic A."/>
            <person name="Larimer J."/>
            <person name="McCowen C."/>
            <person name="Montmayeur A."/>
            <person name="Murphy C."/>
            <person name="Neiman D."/>
            <person name="Pearson M."/>
            <person name="Priest M."/>
            <person name="Roberts A."/>
            <person name="Saif S."/>
            <person name="Shea T."/>
            <person name="Sisk P."/>
            <person name="Sykes S."/>
            <person name="Wortman J."/>
            <person name="Nusbaum C."/>
            <person name="Birren B."/>
        </authorList>
    </citation>
    <scope>NUCLEOTIDE SEQUENCE [LARGE SCALE GENOMIC DNA]</scope>
    <source>
        <strain evidence="12 13">ATCC 51513</strain>
    </source>
</reference>
<dbReference type="OrthoDB" id="9771883at2"/>
<dbReference type="PANTHER" id="PTHR43561:SF3">
    <property type="entry name" value="HYDROXYACYL-COENZYME A DEHYDROGENASE, MITOCHONDRIAL"/>
    <property type="match status" value="1"/>
</dbReference>
<dbReference type="AlphaFoldDB" id="I7L813"/>
<dbReference type="eggNOG" id="COG1250">
    <property type="taxonomic scope" value="Bacteria"/>
</dbReference>
<comment type="pathway">
    <text evidence="2">Lipid metabolism; butanoate metabolism.</text>
</comment>
<evidence type="ECO:0000313" key="13">
    <source>
        <dbReference type="Proteomes" id="UP000006078"/>
    </source>
</evidence>
<evidence type="ECO:0000256" key="6">
    <source>
        <dbReference type="ARBA" id="ARBA00023098"/>
    </source>
</evidence>
<evidence type="ECO:0000256" key="7">
    <source>
        <dbReference type="ARBA" id="ARBA00049556"/>
    </source>
</evidence>
<dbReference type="InterPro" id="IPR006176">
    <property type="entry name" value="3-OHacyl-CoA_DH_NAD-bd"/>
</dbReference>
<dbReference type="GO" id="GO:0006635">
    <property type="term" value="P:fatty acid beta-oxidation"/>
    <property type="evidence" value="ECO:0007669"/>
    <property type="project" value="TreeGrafter"/>
</dbReference>
<dbReference type="SUPFAM" id="SSF48179">
    <property type="entry name" value="6-phosphogluconate dehydrogenase C-terminal domain-like"/>
    <property type="match status" value="1"/>
</dbReference>
<dbReference type="Pfam" id="PF02737">
    <property type="entry name" value="3HCDH_N"/>
    <property type="match status" value="1"/>
</dbReference>
<dbReference type="EMBL" id="CAJZ01000025">
    <property type="protein sequence ID" value="CCI82942.1"/>
    <property type="molecule type" value="Genomic_DNA"/>
</dbReference>
<dbReference type="STRING" id="29321.AAV33_01825"/>